<proteinExistence type="predicted"/>
<keyword evidence="2" id="KW-1185">Reference proteome</keyword>
<reference evidence="1 2" key="1">
    <citation type="submission" date="2024-11" db="EMBL/GenBank/DDBJ databases">
        <title>Chromosome-level genome assembly of the freshwater bivalve Anodonta woodiana.</title>
        <authorList>
            <person name="Chen X."/>
        </authorList>
    </citation>
    <scope>NUCLEOTIDE SEQUENCE [LARGE SCALE GENOMIC DNA]</scope>
    <source>
        <strain evidence="1">MN2024</strain>
        <tissue evidence="1">Gills</tissue>
    </source>
</reference>
<protein>
    <submittedName>
        <fullName evidence="1">Uncharacterized protein</fullName>
    </submittedName>
</protein>
<comment type="caution">
    <text evidence="1">The sequence shown here is derived from an EMBL/GenBank/DDBJ whole genome shotgun (WGS) entry which is preliminary data.</text>
</comment>
<dbReference type="EMBL" id="JBJQND010000003">
    <property type="protein sequence ID" value="KAL3881800.1"/>
    <property type="molecule type" value="Genomic_DNA"/>
</dbReference>
<sequence>MDKEPYMHMIPKPMSIDLLKMPRKGSRSAGRFSTDRVSNCQVFPILDPNRKTKEDKYVLSEKTRSAIQQISNKRYCTTGNAAMLGDNDGESNISSSIIHHRGKHELGFFQKSENYNLPGIKHTSIDNSSDNSKTRELRSRYSASFRTAVDVSRNKFKSKENKNIKKFAKSIEHVQLHPKSLIRAETLQMSLRPDEMCEPIQEEQYRRLLKNGWNSVPGIQSDLEKSIYANQKDGCNTSRQKKLDFKCHLVNNTYYKDNLSANSDKILNVNYSSDEDDRLSKLDERNCGDICNGPILKCNICQQICSKDERGGLICITCQYQESNHALMSLNRFNQNSFSGTDFIPGTYCNVSSSTNSYVSNDDNTSSFLVEGHGPGYNRGYSLDSTFKGNNSEDLRRRHCDKNEEGIKFYGYNGNEPNHACTVPAYHSKICIDSSNSMKSDSRHKRPYSGNAELPKVHDSNAICPWSDMIKFSPSDDSKTSMSKRIQTGPKKTVCFSSDLVKGKQKRNETKDSVDKMPSQIGYCEVQDIAELPNYRSMILDPPFSKTEAQTRFHEDFIDPIPDLRDFHIYSKRIKLCDFNTCVFRGYNSRLSRLVPPLK</sequence>
<gene>
    <name evidence="1" type="ORF">ACJMK2_028192</name>
</gene>
<dbReference type="Proteomes" id="UP001634394">
    <property type="component" value="Unassembled WGS sequence"/>
</dbReference>
<dbReference type="AlphaFoldDB" id="A0ABD3XA78"/>
<accession>A0ABD3XA78</accession>
<evidence type="ECO:0000313" key="2">
    <source>
        <dbReference type="Proteomes" id="UP001634394"/>
    </source>
</evidence>
<name>A0ABD3XA78_SINWO</name>
<evidence type="ECO:0000313" key="1">
    <source>
        <dbReference type="EMBL" id="KAL3881800.1"/>
    </source>
</evidence>
<organism evidence="1 2">
    <name type="scientific">Sinanodonta woodiana</name>
    <name type="common">Chinese pond mussel</name>
    <name type="synonym">Anodonta woodiana</name>
    <dbReference type="NCBI Taxonomy" id="1069815"/>
    <lineage>
        <taxon>Eukaryota</taxon>
        <taxon>Metazoa</taxon>
        <taxon>Spiralia</taxon>
        <taxon>Lophotrochozoa</taxon>
        <taxon>Mollusca</taxon>
        <taxon>Bivalvia</taxon>
        <taxon>Autobranchia</taxon>
        <taxon>Heteroconchia</taxon>
        <taxon>Palaeoheterodonta</taxon>
        <taxon>Unionida</taxon>
        <taxon>Unionoidea</taxon>
        <taxon>Unionidae</taxon>
        <taxon>Unioninae</taxon>
        <taxon>Sinanodonta</taxon>
    </lineage>
</organism>